<dbReference type="GO" id="GO:0030488">
    <property type="term" value="P:tRNA methylation"/>
    <property type="evidence" value="ECO:0007669"/>
    <property type="project" value="TreeGrafter"/>
</dbReference>
<feature type="domain" description="(+)RNA virus helicase C-terminal" evidence="10">
    <location>
        <begin position="1285"/>
        <end position="1610"/>
    </location>
</feature>
<dbReference type="InterPro" id="IPR002588">
    <property type="entry name" value="Alphavirus-like_MT_dom"/>
</dbReference>
<evidence type="ECO:0000259" key="10">
    <source>
        <dbReference type="PROSITE" id="PS51657"/>
    </source>
</evidence>
<dbReference type="RefSeq" id="YP_009553581.1">
    <property type="nucleotide sequence ID" value="NC_040813.1"/>
</dbReference>
<reference evidence="12" key="1">
    <citation type="journal article" date="2018" name="Front. Microbiol.">
        <title>Study of the Metatranscriptome of Eight Social and Solitary Wild Bee Species Reveals Novel Viruses and Bee Parasites.</title>
        <authorList>
            <person name="Schoonvaere K."/>
            <person name="Smagghe G."/>
            <person name="Francis F."/>
            <person name="de Graaf D.C."/>
        </authorList>
    </citation>
    <scope>NUCLEOTIDE SEQUENCE [LARGE SCALE GENOMIC DNA]</scope>
    <source>
        <strain evidence="12">Ahae2</strain>
    </source>
</reference>
<dbReference type="Gene3D" id="3.40.50.300">
    <property type="entry name" value="P-loop containing nucleotide triphosphate hydrolases"/>
    <property type="match status" value="2"/>
</dbReference>
<evidence type="ECO:0000256" key="3">
    <source>
        <dbReference type="ARBA" id="ARBA00022603"/>
    </source>
</evidence>
<comment type="catalytic activity">
    <reaction evidence="9">
        <text>ATP + H2O = ADP + phosphate + H(+)</text>
        <dbReference type="Rhea" id="RHEA:13065"/>
        <dbReference type="ChEBI" id="CHEBI:15377"/>
        <dbReference type="ChEBI" id="CHEBI:15378"/>
        <dbReference type="ChEBI" id="CHEBI:30616"/>
        <dbReference type="ChEBI" id="CHEBI:43474"/>
        <dbReference type="ChEBI" id="CHEBI:456216"/>
        <dbReference type="EC" id="3.6.4.13"/>
    </reaction>
</comment>
<dbReference type="Pfam" id="PF00978">
    <property type="entry name" value="RdRP_2"/>
    <property type="match status" value="1"/>
</dbReference>
<dbReference type="PANTHER" id="PTHR10920:SF12">
    <property type="entry name" value="TRNA (CYTIDINE(32)_GUANOSINE(34)-2'-O)-METHYLTRANSFERASE-RELATED"/>
    <property type="match status" value="1"/>
</dbReference>
<evidence type="ECO:0000256" key="4">
    <source>
        <dbReference type="ARBA" id="ARBA00022679"/>
    </source>
</evidence>
<dbReference type="EMBL" id="MF998082">
    <property type="protein sequence ID" value="AVH76845.1"/>
    <property type="molecule type" value="Genomic_RNA"/>
</dbReference>
<keyword evidence="8" id="KW-0694">RNA-binding</keyword>
<dbReference type="GO" id="GO:0008174">
    <property type="term" value="F:mRNA methyltransferase activity"/>
    <property type="evidence" value="ECO:0007669"/>
    <property type="project" value="UniProtKB-UniRule"/>
</dbReference>
<accession>A0A2L2P6U6</accession>
<keyword evidence="2" id="KW-1048">Host nucleus</keyword>
<dbReference type="SUPFAM" id="SSF52540">
    <property type="entry name" value="P-loop containing nucleoside triphosphate hydrolases"/>
    <property type="match status" value="1"/>
</dbReference>
<dbReference type="GO" id="GO:0003724">
    <property type="term" value="F:RNA helicase activity"/>
    <property type="evidence" value="ECO:0007669"/>
    <property type="project" value="UniProtKB-EC"/>
</dbReference>
<dbReference type="InterPro" id="IPR027417">
    <property type="entry name" value="P-loop_NTPase"/>
</dbReference>
<keyword evidence="6" id="KW-0548">Nucleotidyltransferase</keyword>
<dbReference type="GO" id="GO:0008175">
    <property type="term" value="F:tRNA methyltransferase activity"/>
    <property type="evidence" value="ECO:0007669"/>
    <property type="project" value="TreeGrafter"/>
</dbReference>
<feature type="domain" description="Alphavirus-like MT" evidence="11">
    <location>
        <begin position="105"/>
        <end position="310"/>
    </location>
</feature>
<dbReference type="InterPro" id="IPR029063">
    <property type="entry name" value="SAM-dependent_MTases_sf"/>
</dbReference>
<evidence type="ECO:0000313" key="12">
    <source>
        <dbReference type="EMBL" id="AVH76845.1"/>
    </source>
</evidence>
<evidence type="ECO:0000256" key="2">
    <source>
        <dbReference type="ARBA" id="ARBA00022562"/>
    </source>
</evidence>
<evidence type="ECO:0000259" key="11">
    <source>
        <dbReference type="PROSITE" id="PS51743"/>
    </source>
</evidence>
<name>A0A2L2P6U6_9VIRU</name>
<dbReference type="GO" id="GO:0016556">
    <property type="term" value="P:mRNA modification"/>
    <property type="evidence" value="ECO:0007669"/>
    <property type="project" value="InterPro"/>
</dbReference>
<dbReference type="PROSITE" id="PS51657">
    <property type="entry name" value="PSRV_HELICASE"/>
    <property type="match status" value="1"/>
</dbReference>
<proteinExistence type="predicted"/>
<protein>
    <submittedName>
        <fullName evidence="12">ORF1</fullName>
    </submittedName>
</protein>
<dbReference type="PROSITE" id="PS51743">
    <property type="entry name" value="ALPHAVIRUS_MT"/>
    <property type="match status" value="1"/>
</dbReference>
<evidence type="ECO:0000256" key="9">
    <source>
        <dbReference type="ARBA" id="ARBA00047984"/>
    </source>
</evidence>
<evidence type="ECO:0000256" key="6">
    <source>
        <dbReference type="ARBA" id="ARBA00022695"/>
    </source>
</evidence>
<keyword evidence="3" id="KW-0489">Methyltransferase</keyword>
<keyword evidence="4" id="KW-0808">Transferase</keyword>
<dbReference type="Gene3D" id="3.40.50.150">
    <property type="entry name" value="Vaccinia Virus protein VP39"/>
    <property type="match status" value="1"/>
</dbReference>
<dbReference type="GO" id="GO:0005524">
    <property type="term" value="F:ATP binding"/>
    <property type="evidence" value="ECO:0007669"/>
    <property type="project" value="UniProtKB-KW"/>
</dbReference>
<keyword evidence="5" id="KW-0949">S-adenosyl-L-methionine</keyword>
<dbReference type="Pfam" id="PF01443">
    <property type="entry name" value="Viral_helicase1"/>
    <property type="match status" value="1"/>
</dbReference>
<dbReference type="InterPro" id="IPR043502">
    <property type="entry name" value="DNA/RNA_pol_sf"/>
</dbReference>
<dbReference type="Pfam" id="PF01728">
    <property type="entry name" value="FtsJ"/>
    <property type="match status" value="1"/>
</dbReference>
<dbReference type="InterPro" id="IPR001788">
    <property type="entry name" value="RNA-dep_RNA_pol_alsuvir"/>
</dbReference>
<organism evidence="12">
    <name type="scientific">Andrena haemorrhoa nege-like virus</name>
    <dbReference type="NCBI Taxonomy" id="2094259"/>
    <lineage>
        <taxon>Viruses</taxon>
        <taxon>Riboviria</taxon>
        <taxon>Negevirus</taxon>
    </lineage>
</organism>
<dbReference type="Proteomes" id="UP000290145">
    <property type="component" value="Segment"/>
</dbReference>
<evidence type="ECO:0000256" key="8">
    <source>
        <dbReference type="ARBA" id="ARBA00022884"/>
    </source>
</evidence>
<sequence>MEINPSYQMENTISHNTASLLRYAETAKSLRIDTEELALKIGQKLVSSNTALTTEFENDLVNSINEKILNIKQINKNIYLNQRLSDAEKTSLLQNFSPPYKLVFSNNPTDIGSHKYYRALNEIATFRCYDLIDMDEKVPPGYDILVKESGAAIMKLVKYNRNVHGCTPNLCLDDSLRITNTEHSLLRSLNTSDKKKNFLAKQYLNRNPLYRCFNRSQYCTIKSKYIVFAHSSYDNSMYALANIMDAANAVLGIGFIHYSSKIISSLRNGSDNGLNWRTILRNKTYFIEFWFDNDYQNSYVHNLDTYLAIIKNSTCTSRRGVTYIVQRREELGGLLFYNIIKPIVDIPRSHIFRQLPFSDEDNVIIHYYKLQNDASKFFYHELIPIKLIVPKKFFEKLYFYLETMPDGKFTIQNALIFASTLANRTIINGSYVSSPYNLDIEQVDNIAYATYFIVYCRRYDMISVLSKLKGFEDLKRNMTFYKRLCNLFHNVRDSIMSVNFSKYKPEKVLEDVIQNLESELENEEVLTYSKNVLQWLCRLWRVNPRYDVRFYPVTRVVSIEEDIAMSKSVIDVLPVLANDKDENLLKYISDTLNITRVKSDACKINECKCNVPLIEVRNNFSNFCVFKAFSNSLNIDFKQLLNIIETSETFLNLMPTMKINVSKSLTTGVCDLEIFELLALEFHVNICVHTESFDRLYNVSSEITKHFKITDNHCIQLIEKLNMTLPTFQCKSYRPFVYNNPSKNIDYYSQLNKYLESENKKEIRFKSFLYKIDNIYPFPCKSFLKLMEIDMSMGLITSGNVVELSAAPGSWIKYVELFHSQSNILFSYYYNGLKMEIDCEGMTCLNDDIQGDMTNEDDVIEILDKLYLEGCADTFLSDIAIMDGDALNVEMFQKYIYTVFNTLPLILNRGANVLIKSFTEIDEKLYTSLQYFQSVSFVKPNFSNPLSSEYYVVMKNFDPNHNIEHEFTNIHTPILERQYLFLKRANEGRFNAQKNFVLPYMYSVETKATHEALEPVVKMVPELDLVETIQECDLSVERTFESDLLNSSSRFQFSNTDNACLRVVDADVVSFNPDILLVLYSHSIPELAGAIYSTDYMIDVSNLNVEIGLKCTGELDVFARISSIFSAFHTFKLKYQIDVRNLNNPVSEKKIFDLLEEYQHSNDIILITNIDPTVSSCSLTTFEKSISEYISYCNNLRAVNNNTYAYYFNSMRVSDYKLSTTMIANLKNDSQNISVRMGETYVFKHPKAKEDGYSHFFNGTEFLPASDLESNIFNLVGDYCHRMFDSQITKKLKQIDVNKLGDVQFKLIQGVAGHGKTREIVNKHKMKLKSNRGTADLVLSPTKAGRQVLISRTVAHNKIKINNIDQNYYKTITSFLINDNRLNVNNVFVDEVMMVHSALILAIAYYSKSKFIYLYGDTCQIPFHSALGDFSFTYNNPLSLFTINEVREKSYRIPADVAATLNDIYFEKHSSFGFRKGIITTSVKLRSVKVVKINSVNEMLNYFNDDTVYLTFTHTTENELNKLKREFNPQTIAAYQGSESKQIAVVRTSFSPAEKIYNDIHLCVTALTRHTDSFTYYTTCTNDALTRFAESAMAFTDYKIKGYSTSLNVAGTEVDVLPFMENTSAVKKFFVSTNKMPDKFILVDHESYGTERELVNAVHSLSLKTRKQIVLRKGVFKKFDMNMLKKNFYKYAPSIKSIKVKVSSVSFDENLEVKDIVETYKCTNVIQTSVTEKLEQIVTPYFPDIPKITNYIEVSPSIEMLQTFLSHLFPQCCFVNTSLDSTFVHSSDVEYTLSNMSICTLKDIPKMQRYDKLRPVLSTPCPNIRDCTQREIILGVQKRNLNPPELILNSSPDHSSDHLLQNFCGKLCIKNFELVINEMEPLRVTSESVISWLEKQDRVVLKMIQNEIPFFLSSLSDCALSLKRSPKIRITQDAVDVYDSVQTITYHPKFINAYFCSLIDQLQDRILNCLLPYIVFNTKLNLEELDRICTRKYQQYNKIYMFAGDDSLLVNNFNFKEMDMSKFDKSQLLFALEFLCKLFVRFGMTTADSQLYFEMMYFRICRDPSNKVTMYLTPQMESGCAATFLGNTCFCAAVIASCIEFDTFNYLPQMSKFSLMFNLETKEFDFKYPYFCSKFLVISETEFKFIPDPLKIAIKLGRRDLVNYVHMQEFHTSLLDLIAAYNNSVDLEVLAAAISERYSYPYNCTYHIRNLVSVIRDKNLFKHLYFTLPEDILNSKLEKFPDYF</sequence>
<dbReference type="SUPFAM" id="SSF56672">
    <property type="entry name" value="DNA/RNA polymerases"/>
    <property type="match status" value="1"/>
</dbReference>
<evidence type="ECO:0000256" key="7">
    <source>
        <dbReference type="ARBA" id="ARBA00022840"/>
    </source>
</evidence>
<dbReference type="InterPro" id="IPR002877">
    <property type="entry name" value="RNA_MeTrfase_FtsJ_dom"/>
</dbReference>
<dbReference type="PANTHER" id="PTHR10920">
    <property type="entry name" value="RIBOSOMAL RNA METHYLTRANSFERASE"/>
    <property type="match status" value="1"/>
</dbReference>
<keyword evidence="7" id="KW-0547">Nucleotide-binding</keyword>
<dbReference type="GO" id="GO:0003968">
    <property type="term" value="F:RNA-directed RNA polymerase activity"/>
    <property type="evidence" value="ECO:0007669"/>
    <property type="project" value="InterPro"/>
</dbReference>
<dbReference type="GO" id="GO:0003723">
    <property type="term" value="F:RNA binding"/>
    <property type="evidence" value="ECO:0007669"/>
    <property type="project" value="UniProtKB-KW"/>
</dbReference>
<comment type="subcellular location">
    <subcellularLocation>
        <location evidence="1">Host nucleus</location>
    </subcellularLocation>
</comment>
<keyword evidence="7" id="KW-0067">ATP-binding</keyword>
<dbReference type="GO" id="GO:0006351">
    <property type="term" value="P:DNA-templated transcription"/>
    <property type="evidence" value="ECO:0007669"/>
    <property type="project" value="InterPro"/>
</dbReference>
<dbReference type="GO" id="GO:0033645">
    <property type="term" value="C:host cell endomembrane system"/>
    <property type="evidence" value="ECO:0007669"/>
    <property type="project" value="UniProtKB-SubCell"/>
</dbReference>
<dbReference type="KEGG" id="vg:41701899"/>
<dbReference type="InterPro" id="IPR050082">
    <property type="entry name" value="RNA_methyltr_RlmE"/>
</dbReference>
<dbReference type="GeneID" id="41701899"/>
<dbReference type="GO" id="GO:0042025">
    <property type="term" value="C:host cell nucleus"/>
    <property type="evidence" value="ECO:0007669"/>
    <property type="project" value="UniProtKB-SubCell"/>
</dbReference>
<dbReference type="InterPro" id="IPR027351">
    <property type="entry name" value="(+)RNA_virus_helicase_core_dom"/>
</dbReference>
<evidence type="ECO:0000256" key="5">
    <source>
        <dbReference type="ARBA" id="ARBA00022691"/>
    </source>
</evidence>
<evidence type="ECO:0000256" key="1">
    <source>
        <dbReference type="ARBA" id="ARBA00004147"/>
    </source>
</evidence>